<dbReference type="CDD" id="cd00082">
    <property type="entry name" value="HisKA"/>
    <property type="match status" value="1"/>
</dbReference>
<feature type="domain" description="PAS" evidence="17">
    <location>
        <begin position="142"/>
        <end position="199"/>
    </location>
</feature>
<dbReference type="GO" id="GO:0000155">
    <property type="term" value="F:phosphorelay sensor kinase activity"/>
    <property type="evidence" value="ECO:0007669"/>
    <property type="project" value="InterPro"/>
</dbReference>
<dbReference type="Proteomes" id="UP000198324">
    <property type="component" value="Unassembled WGS sequence"/>
</dbReference>
<dbReference type="Gene3D" id="1.10.287.130">
    <property type="match status" value="1"/>
</dbReference>
<evidence type="ECO:0000256" key="9">
    <source>
        <dbReference type="ARBA" id="ARBA00022840"/>
    </source>
</evidence>
<dbReference type="NCBIfam" id="TIGR00229">
    <property type="entry name" value="sensory_box"/>
    <property type="match status" value="3"/>
</dbReference>
<evidence type="ECO:0000256" key="6">
    <source>
        <dbReference type="ARBA" id="ARBA00022692"/>
    </source>
</evidence>
<evidence type="ECO:0000259" key="17">
    <source>
        <dbReference type="PROSITE" id="PS50112"/>
    </source>
</evidence>
<feature type="domain" description="PAS" evidence="17">
    <location>
        <begin position="396"/>
        <end position="433"/>
    </location>
</feature>
<dbReference type="SUPFAM" id="SSF55874">
    <property type="entry name" value="ATPase domain of HSP90 chaperone/DNA topoisomerase II/histidine kinase"/>
    <property type="match status" value="1"/>
</dbReference>
<organism evidence="19 20">
    <name type="scientific">Humidesulfovibrio mexicanus</name>
    <dbReference type="NCBI Taxonomy" id="147047"/>
    <lineage>
        <taxon>Bacteria</taxon>
        <taxon>Pseudomonadati</taxon>
        <taxon>Thermodesulfobacteriota</taxon>
        <taxon>Desulfovibrionia</taxon>
        <taxon>Desulfovibrionales</taxon>
        <taxon>Desulfovibrionaceae</taxon>
        <taxon>Humidesulfovibrio</taxon>
    </lineage>
</organism>
<dbReference type="EMBL" id="FZOC01000002">
    <property type="protein sequence ID" value="SNR80378.1"/>
    <property type="molecule type" value="Genomic_DNA"/>
</dbReference>
<dbReference type="Gene3D" id="3.40.50.2300">
    <property type="match status" value="1"/>
</dbReference>
<evidence type="ECO:0000259" key="16">
    <source>
        <dbReference type="PROSITE" id="PS50110"/>
    </source>
</evidence>
<dbReference type="Pfam" id="PF00072">
    <property type="entry name" value="Response_reg"/>
    <property type="match status" value="1"/>
</dbReference>
<dbReference type="GO" id="GO:0016020">
    <property type="term" value="C:membrane"/>
    <property type="evidence" value="ECO:0007669"/>
    <property type="project" value="UniProtKB-SubCell"/>
</dbReference>
<dbReference type="Gene3D" id="3.30.565.10">
    <property type="entry name" value="Histidine kinase-like ATPase, C-terminal domain"/>
    <property type="match status" value="1"/>
</dbReference>
<dbReference type="SMART" id="SM00086">
    <property type="entry name" value="PAC"/>
    <property type="match status" value="2"/>
</dbReference>
<evidence type="ECO:0000256" key="14">
    <source>
        <dbReference type="SAM" id="Phobius"/>
    </source>
</evidence>
<keyword evidence="7" id="KW-0547">Nucleotide-binding</keyword>
<feature type="domain" description="PAC" evidence="18">
    <location>
        <begin position="451"/>
        <end position="503"/>
    </location>
</feature>
<dbReference type="InterPro" id="IPR035965">
    <property type="entry name" value="PAS-like_dom_sf"/>
</dbReference>
<keyword evidence="12 14" id="KW-0472">Membrane</keyword>
<dbReference type="PROSITE" id="PS50112">
    <property type="entry name" value="PAS"/>
    <property type="match status" value="3"/>
</dbReference>
<keyword evidence="20" id="KW-1185">Reference proteome</keyword>
<dbReference type="InterPro" id="IPR025201">
    <property type="entry name" value="KdpD_TM"/>
</dbReference>
<dbReference type="Pfam" id="PF13188">
    <property type="entry name" value="PAS_8"/>
    <property type="match status" value="1"/>
</dbReference>
<dbReference type="SMART" id="SM00388">
    <property type="entry name" value="HisKA"/>
    <property type="match status" value="1"/>
</dbReference>
<dbReference type="InterPro" id="IPR036097">
    <property type="entry name" value="HisK_dim/P_sf"/>
</dbReference>
<dbReference type="CDD" id="cd17546">
    <property type="entry name" value="REC_hyHK_CKI1_RcsC-like"/>
    <property type="match status" value="1"/>
</dbReference>
<keyword evidence="9" id="KW-0067">ATP-binding</keyword>
<dbReference type="FunFam" id="3.30.565.10:FF:000010">
    <property type="entry name" value="Sensor histidine kinase RcsC"/>
    <property type="match status" value="1"/>
</dbReference>
<dbReference type="Pfam" id="PF02518">
    <property type="entry name" value="HATPase_c"/>
    <property type="match status" value="1"/>
</dbReference>
<evidence type="ECO:0000256" key="13">
    <source>
        <dbReference type="PROSITE-ProRule" id="PRU00169"/>
    </source>
</evidence>
<dbReference type="CDD" id="cd16922">
    <property type="entry name" value="HATPase_EvgS-ArcB-TorS-like"/>
    <property type="match status" value="1"/>
</dbReference>
<comment type="catalytic activity">
    <reaction evidence="1">
        <text>ATP + protein L-histidine = ADP + protein N-phospho-L-histidine.</text>
        <dbReference type="EC" id="2.7.13.3"/>
    </reaction>
</comment>
<dbReference type="SMART" id="SM00448">
    <property type="entry name" value="REC"/>
    <property type="match status" value="1"/>
</dbReference>
<dbReference type="Pfam" id="PF00512">
    <property type="entry name" value="HisKA"/>
    <property type="match status" value="1"/>
</dbReference>
<comment type="subcellular location">
    <subcellularLocation>
        <location evidence="2">Membrane</location>
        <topology evidence="2">Multi-pass membrane protein</topology>
    </subcellularLocation>
</comment>
<keyword evidence="5" id="KW-0808">Transferase</keyword>
<protein>
    <recommendedName>
        <fullName evidence="3">histidine kinase</fullName>
        <ecNumber evidence="3">2.7.13.3</ecNumber>
    </recommendedName>
</protein>
<dbReference type="AlphaFoldDB" id="A0A238ZBL9"/>
<dbReference type="SUPFAM" id="SSF52172">
    <property type="entry name" value="CheY-like"/>
    <property type="match status" value="1"/>
</dbReference>
<keyword evidence="4 13" id="KW-0597">Phosphoprotein</keyword>
<dbReference type="InterPro" id="IPR003661">
    <property type="entry name" value="HisK_dim/P_dom"/>
</dbReference>
<dbReference type="SUPFAM" id="SSF47384">
    <property type="entry name" value="Homodimeric domain of signal transducing histidine kinase"/>
    <property type="match status" value="1"/>
</dbReference>
<evidence type="ECO:0000256" key="10">
    <source>
        <dbReference type="ARBA" id="ARBA00022989"/>
    </source>
</evidence>
<feature type="transmembrane region" description="Helical" evidence="14">
    <location>
        <begin position="12"/>
        <end position="30"/>
    </location>
</feature>
<accession>A0A238ZBL9</accession>
<evidence type="ECO:0000256" key="11">
    <source>
        <dbReference type="ARBA" id="ARBA00023012"/>
    </source>
</evidence>
<feature type="domain" description="Histidine kinase" evidence="15">
    <location>
        <begin position="521"/>
        <end position="744"/>
    </location>
</feature>
<evidence type="ECO:0000256" key="5">
    <source>
        <dbReference type="ARBA" id="ARBA00022679"/>
    </source>
</evidence>
<dbReference type="Pfam" id="PF13426">
    <property type="entry name" value="PAS_9"/>
    <property type="match status" value="1"/>
</dbReference>
<dbReference type="InterPro" id="IPR013655">
    <property type="entry name" value="PAS_fold_3"/>
</dbReference>
<evidence type="ECO:0000313" key="19">
    <source>
        <dbReference type="EMBL" id="SNR80378.1"/>
    </source>
</evidence>
<dbReference type="Pfam" id="PF13493">
    <property type="entry name" value="DUF4118"/>
    <property type="match status" value="1"/>
</dbReference>
<dbReference type="CDD" id="cd00130">
    <property type="entry name" value="PAS"/>
    <property type="match status" value="3"/>
</dbReference>
<evidence type="ECO:0000259" key="18">
    <source>
        <dbReference type="PROSITE" id="PS50113"/>
    </source>
</evidence>
<dbReference type="SUPFAM" id="SSF55785">
    <property type="entry name" value="PYP-like sensor domain (PAS domain)"/>
    <property type="match status" value="3"/>
</dbReference>
<dbReference type="Gene3D" id="3.30.450.20">
    <property type="entry name" value="PAS domain"/>
    <property type="match status" value="3"/>
</dbReference>
<dbReference type="PANTHER" id="PTHR45339">
    <property type="entry name" value="HYBRID SIGNAL TRANSDUCTION HISTIDINE KINASE J"/>
    <property type="match status" value="1"/>
</dbReference>
<dbReference type="InterPro" id="IPR000700">
    <property type="entry name" value="PAS-assoc_C"/>
</dbReference>
<evidence type="ECO:0000256" key="7">
    <source>
        <dbReference type="ARBA" id="ARBA00022741"/>
    </source>
</evidence>
<keyword evidence="10 14" id="KW-1133">Transmembrane helix</keyword>
<sequence length="889" mass="98350">MAGGLWHGRMPIWAVYALAVCAPLLTLGLRSALSVDFGERPLLILFMAPIGVVALLGGLWPGVLATALCALGINLQAIPPEGSLAIVAGHDLLQWLALIFTGLLVSVLSERHLRARRVLAESESSYRILFESMNEGLCVLELVRDASGTPVDYRILDVNPAYERILGVKRTEVLGRRVVEAFGLAEPPNLHAFVAMLQRGRPVSFDTHVPGLDKHFRVSAFPMRDEVFGVVFQDVTQRRLSEVALYASERRYRELFDRAPIPLCSVDAQGRVLNVNQRFVLAFGCSLEDIPTLEQWWGFVCPDEERRQEASQALLDDMRGSAPAGVAAPRMYLLAGRDRKPREYLVTAIATGDGFVATFSDISERLRAEEALRRSELTFRTVADFTYDWEYWRGVDGRMIWASPSCERVCGYTAAEFMSDSDLVFRIIHPDDKARYHCHLEDHAYPGRELCTMDLRIITRSGETIWVNHKCVSIVREDGEPLGRRVCNTDITDRKRMELALADARDVAEASNRAKGEFLANMSHEIRTPLNGMLGMLQLLQGDPASEDRQEYVDMALGAGRRLLGLLNDILDFSSMEAGRLALHLAPLRLDVVFETVENIFRLACAPKGLGLSFRVWPGTPEVLLGDEARIRQILFNLVGNAVKFTPSGEVRVEAWSAPHPREPRSVMLYLSVCDTGIGIPDGQVDHVFRRFTQSDASFARKYEGAGLGLAIVKRLADLMGGEIVVDTEVGRGTSIHLRLVLELPEEFASTSPEARTASKAVAGPLRLLLVEDEEVGRLAIRTMLTRMGHMAVTAENGLEAVRAFAEGNFDCVLMDIQMPELDGVEATQRIRAIQNTGTKPWTPVIALTAYAMAGDRERFLAAGMDGYLSKPVQEGELASILSSLPVRG</sequence>
<reference evidence="19 20" key="1">
    <citation type="submission" date="2017-06" db="EMBL/GenBank/DDBJ databases">
        <authorList>
            <person name="Kim H.J."/>
            <person name="Triplett B.A."/>
        </authorList>
    </citation>
    <scope>NUCLEOTIDE SEQUENCE [LARGE SCALE GENOMIC DNA]</scope>
    <source>
        <strain evidence="19 20">DSM 13116</strain>
    </source>
</reference>
<dbReference type="InterPro" id="IPR005467">
    <property type="entry name" value="His_kinase_dom"/>
</dbReference>
<name>A0A238ZBL9_9BACT</name>
<dbReference type="GO" id="GO:0005524">
    <property type="term" value="F:ATP binding"/>
    <property type="evidence" value="ECO:0007669"/>
    <property type="project" value="UniProtKB-KW"/>
</dbReference>
<keyword evidence="6 14" id="KW-0812">Transmembrane</keyword>
<dbReference type="InterPro" id="IPR003594">
    <property type="entry name" value="HATPase_dom"/>
</dbReference>
<dbReference type="InterPro" id="IPR038318">
    <property type="entry name" value="KdpD_sf"/>
</dbReference>
<keyword evidence="11" id="KW-0902">Two-component regulatory system</keyword>
<dbReference type="PROSITE" id="PS50113">
    <property type="entry name" value="PAC"/>
    <property type="match status" value="1"/>
</dbReference>
<evidence type="ECO:0000313" key="20">
    <source>
        <dbReference type="Proteomes" id="UP000198324"/>
    </source>
</evidence>
<dbReference type="InterPro" id="IPR011006">
    <property type="entry name" value="CheY-like_superfamily"/>
</dbReference>
<dbReference type="SMART" id="SM00091">
    <property type="entry name" value="PAS"/>
    <property type="match status" value="3"/>
</dbReference>
<dbReference type="InterPro" id="IPR004358">
    <property type="entry name" value="Sig_transdc_His_kin-like_C"/>
</dbReference>
<evidence type="ECO:0000256" key="3">
    <source>
        <dbReference type="ARBA" id="ARBA00012438"/>
    </source>
</evidence>
<feature type="domain" description="PAS" evidence="17">
    <location>
        <begin position="248"/>
        <end position="290"/>
    </location>
</feature>
<dbReference type="InterPro" id="IPR001610">
    <property type="entry name" value="PAC"/>
</dbReference>
<dbReference type="InterPro" id="IPR036890">
    <property type="entry name" value="HATPase_C_sf"/>
</dbReference>
<evidence type="ECO:0000256" key="4">
    <source>
        <dbReference type="ARBA" id="ARBA00022553"/>
    </source>
</evidence>
<dbReference type="InterPro" id="IPR000014">
    <property type="entry name" value="PAS"/>
</dbReference>
<evidence type="ECO:0000256" key="12">
    <source>
        <dbReference type="ARBA" id="ARBA00023136"/>
    </source>
</evidence>
<dbReference type="InterPro" id="IPR001789">
    <property type="entry name" value="Sig_transdc_resp-reg_receiver"/>
</dbReference>
<proteinExistence type="predicted"/>
<keyword evidence="8" id="KW-0418">Kinase</keyword>
<evidence type="ECO:0000256" key="8">
    <source>
        <dbReference type="ARBA" id="ARBA00022777"/>
    </source>
</evidence>
<dbReference type="PRINTS" id="PR00344">
    <property type="entry name" value="BCTRLSENSOR"/>
</dbReference>
<evidence type="ECO:0000256" key="1">
    <source>
        <dbReference type="ARBA" id="ARBA00000085"/>
    </source>
</evidence>
<evidence type="ECO:0000259" key="15">
    <source>
        <dbReference type="PROSITE" id="PS50109"/>
    </source>
</evidence>
<dbReference type="EC" id="2.7.13.3" evidence="3"/>
<dbReference type="Pfam" id="PF08447">
    <property type="entry name" value="PAS_3"/>
    <property type="match status" value="1"/>
</dbReference>
<dbReference type="SMART" id="SM00387">
    <property type="entry name" value="HATPase_c"/>
    <property type="match status" value="1"/>
</dbReference>
<feature type="transmembrane region" description="Helical" evidence="14">
    <location>
        <begin position="42"/>
        <end position="73"/>
    </location>
</feature>
<dbReference type="PANTHER" id="PTHR45339:SF5">
    <property type="entry name" value="HISTIDINE KINASE"/>
    <property type="match status" value="1"/>
</dbReference>
<evidence type="ECO:0000256" key="2">
    <source>
        <dbReference type="ARBA" id="ARBA00004141"/>
    </source>
</evidence>
<dbReference type="OrthoDB" id="5437500at2"/>
<feature type="domain" description="Response regulatory" evidence="16">
    <location>
        <begin position="767"/>
        <end position="886"/>
    </location>
</feature>
<dbReference type="PROSITE" id="PS50109">
    <property type="entry name" value="HIS_KIN"/>
    <property type="match status" value="1"/>
</dbReference>
<dbReference type="PROSITE" id="PS50110">
    <property type="entry name" value="RESPONSE_REGULATORY"/>
    <property type="match status" value="1"/>
</dbReference>
<feature type="modified residue" description="4-aspartylphosphate" evidence="13">
    <location>
        <position position="816"/>
    </location>
</feature>
<dbReference type="Gene3D" id="1.20.120.620">
    <property type="entry name" value="Backbone structure of the membrane domain of e. Coli histidine kinase receptor kdpd"/>
    <property type="match status" value="1"/>
</dbReference>
<gene>
    <name evidence="19" type="ORF">SAMN04488503_1384</name>
</gene>